<dbReference type="RefSeq" id="WP_212019936.1">
    <property type="nucleotide sequence ID" value="NZ_JAAFYZ010000253.1"/>
</dbReference>
<feature type="region of interest" description="Disordered" evidence="1">
    <location>
        <begin position="91"/>
        <end position="119"/>
    </location>
</feature>
<protein>
    <submittedName>
        <fullName evidence="2">Helix-turn-helix transcriptional regulator</fullName>
    </submittedName>
</protein>
<evidence type="ECO:0000256" key="1">
    <source>
        <dbReference type="SAM" id="MobiDB-lite"/>
    </source>
</evidence>
<accession>A0ABS5L4Y7</accession>
<comment type="caution">
    <text evidence="2">The sequence shown here is derived from an EMBL/GenBank/DDBJ whole genome shotgun (WGS) entry which is preliminary data.</text>
</comment>
<reference evidence="2 3" key="1">
    <citation type="submission" date="2020-02" db="EMBL/GenBank/DDBJ databases">
        <title>Acidophilic actinobacteria isolated from forest soil.</title>
        <authorList>
            <person name="Golinska P."/>
        </authorList>
    </citation>
    <scope>NUCLEOTIDE SEQUENCE [LARGE SCALE GENOMIC DNA]</scope>
    <source>
        <strain evidence="2 3">NL8</strain>
    </source>
</reference>
<sequence length="437" mass="46984">MYLPADVRDRPDVMRACADRDLGRFFNLIKNLTDGPAQFTASHIGRRCGLTPSRVADYIMGKHGRVSVEVIERVADGLRVPGAYFGLGPRPWEASGQHDAPSSQPARMPGIQQGDQPPQSHLAAMDAFRVQDRRIGGGHFYRAVADYLGQHIGPQLAIGGDLAIFSAAAGLNEMAGWMAHDAGRDPLAERHFKHALALSQTAKKPEHSAGIYASMSHLALQAGDAHRAVELARTGQQTARRGLPQPVLTARLFAMEARGLAELGDRHATAQGLASADKALGLTSSGEVSEWLSPFDEASLAIEVAHCMRKIGQRAAALRTAERAVALRDAERARSRAFGLILTAQLLVENRDPEGACAVGRAVIGNTVAPGSARVITLLDDLRTALVPYQSSRVVSDFLTLLSREQQSRRWLMAGLAVPDDEGRMPNHADPRGHDAG</sequence>
<keyword evidence="3" id="KW-1185">Reference proteome</keyword>
<proteinExistence type="predicted"/>
<dbReference type="Proteomes" id="UP000730482">
    <property type="component" value="Unassembled WGS sequence"/>
</dbReference>
<evidence type="ECO:0000313" key="2">
    <source>
        <dbReference type="EMBL" id="MBS2553418.1"/>
    </source>
</evidence>
<name>A0ABS5L4Y7_9ACTN</name>
<dbReference type="EMBL" id="JAAFYZ010000253">
    <property type="protein sequence ID" value="MBS2553418.1"/>
    <property type="molecule type" value="Genomic_DNA"/>
</dbReference>
<dbReference type="Gene3D" id="1.25.40.10">
    <property type="entry name" value="Tetratricopeptide repeat domain"/>
    <property type="match status" value="1"/>
</dbReference>
<evidence type="ECO:0000313" key="3">
    <source>
        <dbReference type="Proteomes" id="UP000730482"/>
    </source>
</evidence>
<dbReference type="InterPro" id="IPR011990">
    <property type="entry name" value="TPR-like_helical_dom_sf"/>
</dbReference>
<organism evidence="2 3">
    <name type="scientific">Catenulispora pinistramenti</name>
    <dbReference type="NCBI Taxonomy" id="2705254"/>
    <lineage>
        <taxon>Bacteria</taxon>
        <taxon>Bacillati</taxon>
        <taxon>Actinomycetota</taxon>
        <taxon>Actinomycetes</taxon>
        <taxon>Catenulisporales</taxon>
        <taxon>Catenulisporaceae</taxon>
        <taxon>Catenulispora</taxon>
    </lineage>
</organism>
<gene>
    <name evidence="2" type="ORF">KGQ19_41850</name>
</gene>